<keyword evidence="9" id="KW-1185">Reference proteome</keyword>
<reference evidence="9" key="1">
    <citation type="submission" date="2016-05" db="EMBL/GenBank/DDBJ databases">
        <title>Comparative genomics of biotechnologically important yeasts.</title>
        <authorList>
            <consortium name="DOE Joint Genome Institute"/>
            <person name="Riley R."/>
            <person name="Haridas S."/>
            <person name="Wolfe K.H."/>
            <person name="Lopes M.R."/>
            <person name="Hittinger C.T."/>
            <person name="Goker M."/>
            <person name="Salamov A."/>
            <person name="Wisecaver J."/>
            <person name="Long T.M."/>
            <person name="Aerts A.L."/>
            <person name="Barry K."/>
            <person name="Choi C."/>
            <person name="Clum A."/>
            <person name="Coughlan A.Y."/>
            <person name="Deshpande S."/>
            <person name="Douglass A.P."/>
            <person name="Hanson S.J."/>
            <person name="Klenk H.-P."/>
            <person name="Labutti K."/>
            <person name="Lapidus A."/>
            <person name="Lindquist E."/>
            <person name="Lipzen A."/>
            <person name="Meier-Kolthoff J.P."/>
            <person name="Ohm R.A."/>
            <person name="Otillar R.P."/>
            <person name="Pangilinan J."/>
            <person name="Peng Y."/>
            <person name="Rokas A."/>
            <person name="Rosa C.A."/>
            <person name="Scheuner C."/>
            <person name="Sibirny A.A."/>
            <person name="Slot J.C."/>
            <person name="Stielow J.B."/>
            <person name="Sun H."/>
            <person name="Kurtzman C.P."/>
            <person name="Blackwell M."/>
            <person name="Grigoriev I.V."/>
            <person name="Jeffries T.W."/>
        </authorList>
    </citation>
    <scope>NUCLEOTIDE SEQUENCE [LARGE SCALE GENOMIC DNA]</scope>
    <source>
        <strain evidence="9">NRRL Y-2460</strain>
    </source>
</reference>
<feature type="domain" description="TauD/TfdA-like" evidence="7">
    <location>
        <begin position="72"/>
        <end position="334"/>
    </location>
</feature>
<name>A0A1E4TR36_PACTA</name>
<dbReference type="OrthoDB" id="10257314at2759"/>
<dbReference type="PANTHER" id="PTHR30468">
    <property type="entry name" value="ALPHA-KETOGLUTARATE-DEPENDENT SULFONATE DIOXYGENASE"/>
    <property type="match status" value="1"/>
</dbReference>
<evidence type="ECO:0000256" key="6">
    <source>
        <dbReference type="ARBA" id="ARBA00023004"/>
    </source>
</evidence>
<dbReference type="Pfam" id="PF02668">
    <property type="entry name" value="TauD"/>
    <property type="match status" value="1"/>
</dbReference>
<proteinExistence type="inferred from homology"/>
<dbReference type="InterPro" id="IPR003819">
    <property type="entry name" value="TauD/TfdA-like"/>
</dbReference>
<protein>
    <recommendedName>
        <fullName evidence="7">TauD/TfdA-like domain-containing protein</fullName>
    </recommendedName>
</protein>
<dbReference type="GO" id="GO:0046872">
    <property type="term" value="F:metal ion binding"/>
    <property type="evidence" value="ECO:0007669"/>
    <property type="project" value="UniProtKB-KW"/>
</dbReference>
<keyword evidence="4" id="KW-0223">Dioxygenase</keyword>
<dbReference type="InterPro" id="IPR042098">
    <property type="entry name" value="TauD-like_sf"/>
</dbReference>
<dbReference type="Proteomes" id="UP000094236">
    <property type="component" value="Unassembled WGS sequence"/>
</dbReference>
<evidence type="ECO:0000256" key="4">
    <source>
        <dbReference type="ARBA" id="ARBA00022964"/>
    </source>
</evidence>
<gene>
    <name evidence="8" type="ORF">PACTADRAFT_86430</name>
</gene>
<dbReference type="Gene3D" id="3.60.130.10">
    <property type="entry name" value="Clavaminate synthase-like"/>
    <property type="match status" value="1"/>
</dbReference>
<evidence type="ECO:0000313" key="8">
    <source>
        <dbReference type="EMBL" id="ODV94215.1"/>
    </source>
</evidence>
<dbReference type="FunFam" id="3.60.130.10:FF:000003">
    <property type="entry name" value="Alpha-ketoglutarate-dependent taurine dioxygenase"/>
    <property type="match status" value="1"/>
</dbReference>
<dbReference type="AlphaFoldDB" id="A0A1E4TR36"/>
<evidence type="ECO:0000256" key="1">
    <source>
        <dbReference type="ARBA" id="ARBA00001954"/>
    </source>
</evidence>
<dbReference type="STRING" id="669874.A0A1E4TR36"/>
<evidence type="ECO:0000313" key="9">
    <source>
        <dbReference type="Proteomes" id="UP000094236"/>
    </source>
</evidence>
<comment type="similarity">
    <text evidence="2">Belongs to the TfdA dioxygenase family.</text>
</comment>
<evidence type="ECO:0000259" key="7">
    <source>
        <dbReference type="Pfam" id="PF02668"/>
    </source>
</evidence>
<dbReference type="PANTHER" id="PTHR30468:SF1">
    <property type="entry name" value="ALPHA-KETOGLUTARATE-DEPENDENT SULFONATE DIOXYGENASE"/>
    <property type="match status" value="1"/>
</dbReference>
<evidence type="ECO:0000256" key="2">
    <source>
        <dbReference type="ARBA" id="ARBA00005896"/>
    </source>
</evidence>
<dbReference type="EMBL" id="KV454016">
    <property type="protein sequence ID" value="ODV94215.1"/>
    <property type="molecule type" value="Genomic_DNA"/>
</dbReference>
<dbReference type="SUPFAM" id="SSF51197">
    <property type="entry name" value="Clavaminate synthase-like"/>
    <property type="match status" value="1"/>
</dbReference>
<sequence>MTVENEKKEKYLLISDEDTEKLTYPAFAPTWDLTERQEPYKEFKFRDRGLDADPKLKNLFPSNDLESNSIKIEELTPKFGTIIHGIQLSKLSDAAKNDLALYVAQKGVVIFRDQDFASQGPDFVEQYGEYYGPLHSHPTSGAPRGHPNIHLVYKDKYTKASSGSYLKQHITTMTWHSDVSYELQPLGLTFLGILDGPTVGGDTAFADTQEAYDRLSPDFQKILEGLTAVHSGFEQAETARLGNGHVRREPVAHEHPVVRTHPVTKKKSIYVNPQFTRYIKGFKKEESDAILNFLYNFIATGVDIQTRAKWEKDTVVVWDNRRACHSALFDWDTEEKTIK</sequence>
<keyword evidence="5" id="KW-0560">Oxidoreductase</keyword>
<accession>A0A1E4TR36</accession>
<dbReference type="GO" id="GO:0005737">
    <property type="term" value="C:cytoplasm"/>
    <property type="evidence" value="ECO:0007669"/>
    <property type="project" value="TreeGrafter"/>
</dbReference>
<dbReference type="GO" id="GO:0000907">
    <property type="term" value="F:sulfonate dioxygenase activity"/>
    <property type="evidence" value="ECO:0007669"/>
    <property type="project" value="TreeGrafter"/>
</dbReference>
<evidence type="ECO:0000256" key="3">
    <source>
        <dbReference type="ARBA" id="ARBA00022723"/>
    </source>
</evidence>
<organism evidence="8 9">
    <name type="scientific">Pachysolen tannophilus NRRL Y-2460</name>
    <dbReference type="NCBI Taxonomy" id="669874"/>
    <lineage>
        <taxon>Eukaryota</taxon>
        <taxon>Fungi</taxon>
        <taxon>Dikarya</taxon>
        <taxon>Ascomycota</taxon>
        <taxon>Saccharomycotina</taxon>
        <taxon>Pichiomycetes</taxon>
        <taxon>Pachysolenaceae</taxon>
        <taxon>Pachysolen</taxon>
    </lineage>
</organism>
<dbReference type="InterPro" id="IPR051323">
    <property type="entry name" value="AtsK-like"/>
</dbReference>
<keyword evidence="3" id="KW-0479">Metal-binding</keyword>
<keyword evidence="6" id="KW-0408">Iron</keyword>
<dbReference type="GO" id="GO:0044273">
    <property type="term" value="P:sulfur compound catabolic process"/>
    <property type="evidence" value="ECO:0007669"/>
    <property type="project" value="TreeGrafter"/>
</dbReference>
<evidence type="ECO:0000256" key="5">
    <source>
        <dbReference type="ARBA" id="ARBA00023002"/>
    </source>
</evidence>
<comment type="cofactor">
    <cofactor evidence="1">
        <name>Fe(2+)</name>
        <dbReference type="ChEBI" id="CHEBI:29033"/>
    </cofactor>
</comment>